<evidence type="ECO:0000313" key="2">
    <source>
        <dbReference type="Proteomes" id="UP000815677"/>
    </source>
</evidence>
<organism evidence="1 2">
    <name type="scientific">Mycena chlorophos</name>
    <name type="common">Agaric fungus</name>
    <name type="synonym">Agaricus chlorophos</name>
    <dbReference type="NCBI Taxonomy" id="658473"/>
    <lineage>
        <taxon>Eukaryota</taxon>
        <taxon>Fungi</taxon>
        <taxon>Dikarya</taxon>
        <taxon>Basidiomycota</taxon>
        <taxon>Agaricomycotina</taxon>
        <taxon>Agaricomycetes</taxon>
        <taxon>Agaricomycetidae</taxon>
        <taxon>Agaricales</taxon>
        <taxon>Marasmiineae</taxon>
        <taxon>Mycenaceae</taxon>
        <taxon>Mycena</taxon>
    </lineage>
</organism>
<gene>
    <name evidence="1" type="ORF">MCHLO_00272</name>
</gene>
<dbReference type="Proteomes" id="UP000815677">
    <property type="component" value="Unassembled WGS sequence"/>
</dbReference>
<accession>A0ABQ0KUG5</accession>
<proteinExistence type="predicted"/>
<dbReference type="EMBL" id="DF838073">
    <property type="protein sequence ID" value="GAT42560.1"/>
    <property type="molecule type" value="Genomic_DNA"/>
</dbReference>
<sequence>MITFTQLPYDVQHGVARASEWANFLCLAQTSKDIRLLSKRVLRERMINRIGSLLVGAEETFAAKRAATQRVFEVLEMTDGIIAGSVPLALMTVPADMDHTLITRNINIIVYAQTVTEWYKLLLHELHFYWVEPERVRPEIHECISSFAVFGRDGVKITISGTRSRSLIPTLVASKFTSQMNFMTRTSLYSLYPHLTAEKLALPSWSTGRIDYQHQAARLHNQHHFGAFVANSSSVPGPCGAECPRIYRQSEGLVGVGEFNFGDDDEEFEDPVNFGQTARVIWRLFEHGRLPLILMHLLPFDVQFTILNEAMFSALLAYSAVSRSARKAAKAVVHHRINLLLHHFKIPAQERSNFWMYMAAAMGGITGSSVFWATQSAPTWFPSNLNILVGKGGLDLLEPFFDSMGFTKKPILSRIPRVLGALRRPPILAYLPGSVWTPTTTRFHSPLHRRSVTVTETRERTPMRLLLEAEHTIQAALITPSALILLYPESFLTNTSILRQGGVHRRASFDDDPMVFRAVQWTRRGVQITGAFKPTYNAPCPPTTCPGLTRRLRGGRGVLIFSWSAMNDLLGTQARHGFKSGLYAFIWSWSICQNYLCIFFRQPGDVFVRGRRPVFDEAPPKISEIHEKSEALSLCQPGFATMYRALYFPTSSWSAVFVPLALDHHAKTYQTIDDLRVHYWLVPRAPGATKIPLFLSPLTAPGGTALASMNTTQIYTAEKYTLIVFVEETARLGRRNMTLYSATDTDEQDIHGDVLVVCFKDAKIIDPAIVGIANCRREIKE</sequence>
<evidence type="ECO:0000313" key="1">
    <source>
        <dbReference type="EMBL" id="GAT42560.1"/>
    </source>
</evidence>
<name>A0ABQ0KUG5_MYCCL</name>
<evidence type="ECO:0008006" key="3">
    <source>
        <dbReference type="Google" id="ProtNLM"/>
    </source>
</evidence>
<reference evidence="1" key="1">
    <citation type="submission" date="2014-09" db="EMBL/GenBank/DDBJ databases">
        <title>Genome sequence of the luminous mushroom Mycena chlorophos for searching fungal bioluminescence genes.</title>
        <authorList>
            <person name="Tanaka Y."/>
            <person name="Kasuga D."/>
            <person name="Oba Y."/>
            <person name="Hase S."/>
            <person name="Sato K."/>
            <person name="Oba Y."/>
            <person name="Sakakibara Y."/>
        </authorList>
    </citation>
    <scope>NUCLEOTIDE SEQUENCE</scope>
</reference>
<protein>
    <recommendedName>
        <fullName evidence="3">F-box domain-containing protein</fullName>
    </recommendedName>
</protein>
<keyword evidence="2" id="KW-1185">Reference proteome</keyword>